<comment type="caution">
    <text evidence="2">The sequence shown here is derived from an EMBL/GenBank/DDBJ whole genome shotgun (WGS) entry which is preliminary data.</text>
</comment>
<protein>
    <submittedName>
        <fullName evidence="2">Uncharacterized protein</fullName>
    </submittedName>
</protein>
<keyword evidence="1" id="KW-1133">Transmembrane helix</keyword>
<dbReference type="SUPFAM" id="SSF50978">
    <property type="entry name" value="WD40 repeat-like"/>
    <property type="match status" value="1"/>
</dbReference>
<gene>
    <name evidence="2" type="ORF">RFI_24936</name>
</gene>
<sequence length="144" mass="17477">NNNYFHEYFHKEEVHVYVEYIEILKVEKVKMLNLEKKNLSKEEEIKVIIKSVWIYDFDKLIINYAQYLFLLIKLFVFGILKILNENNIIYSIEFSSFNGGKYLCSELYNKIINLWDIETYKSLYIYKGYENIVKCVDIILMVIR</sequence>
<dbReference type="EMBL" id="ASPP01021394">
    <property type="protein sequence ID" value="ETO12440.1"/>
    <property type="molecule type" value="Genomic_DNA"/>
</dbReference>
<keyword evidence="3" id="KW-1185">Reference proteome</keyword>
<accession>X6MHB3</accession>
<proteinExistence type="predicted"/>
<reference evidence="2 3" key="1">
    <citation type="journal article" date="2013" name="Curr. Biol.">
        <title>The Genome of the Foraminiferan Reticulomyxa filosa.</title>
        <authorList>
            <person name="Glockner G."/>
            <person name="Hulsmann N."/>
            <person name="Schleicher M."/>
            <person name="Noegel A.A."/>
            <person name="Eichinger L."/>
            <person name="Gallinger C."/>
            <person name="Pawlowski J."/>
            <person name="Sierra R."/>
            <person name="Euteneuer U."/>
            <person name="Pillet L."/>
            <person name="Moustafa A."/>
            <person name="Platzer M."/>
            <person name="Groth M."/>
            <person name="Szafranski K."/>
            <person name="Schliwa M."/>
        </authorList>
    </citation>
    <scope>NUCLEOTIDE SEQUENCE [LARGE SCALE GENOMIC DNA]</scope>
</reference>
<name>X6MHB3_RETFI</name>
<feature type="non-terminal residue" evidence="2">
    <location>
        <position position="1"/>
    </location>
</feature>
<feature type="transmembrane region" description="Helical" evidence="1">
    <location>
        <begin position="64"/>
        <end position="83"/>
    </location>
</feature>
<evidence type="ECO:0000313" key="2">
    <source>
        <dbReference type="EMBL" id="ETO12440.1"/>
    </source>
</evidence>
<dbReference type="Gene3D" id="2.130.10.10">
    <property type="entry name" value="YVTN repeat-like/Quinoprotein amine dehydrogenase"/>
    <property type="match status" value="1"/>
</dbReference>
<organism evidence="2 3">
    <name type="scientific">Reticulomyxa filosa</name>
    <dbReference type="NCBI Taxonomy" id="46433"/>
    <lineage>
        <taxon>Eukaryota</taxon>
        <taxon>Sar</taxon>
        <taxon>Rhizaria</taxon>
        <taxon>Retaria</taxon>
        <taxon>Foraminifera</taxon>
        <taxon>Monothalamids</taxon>
        <taxon>Reticulomyxidae</taxon>
        <taxon>Reticulomyxa</taxon>
    </lineage>
</organism>
<dbReference type="Proteomes" id="UP000023152">
    <property type="component" value="Unassembled WGS sequence"/>
</dbReference>
<dbReference type="InterPro" id="IPR015943">
    <property type="entry name" value="WD40/YVTN_repeat-like_dom_sf"/>
</dbReference>
<keyword evidence="1" id="KW-0472">Membrane</keyword>
<dbReference type="InterPro" id="IPR036322">
    <property type="entry name" value="WD40_repeat_dom_sf"/>
</dbReference>
<keyword evidence="1" id="KW-0812">Transmembrane</keyword>
<evidence type="ECO:0000256" key="1">
    <source>
        <dbReference type="SAM" id="Phobius"/>
    </source>
</evidence>
<evidence type="ECO:0000313" key="3">
    <source>
        <dbReference type="Proteomes" id="UP000023152"/>
    </source>
</evidence>
<dbReference type="AlphaFoldDB" id="X6MHB3"/>